<dbReference type="EMBL" id="VNIM01000005">
    <property type="protein sequence ID" value="TVV76986.1"/>
    <property type="molecule type" value="Genomic_DNA"/>
</dbReference>
<dbReference type="NCBIfam" id="NF040974">
    <property type="entry name" value="RepABC_RepC"/>
    <property type="match status" value="1"/>
</dbReference>
<proteinExistence type="predicted"/>
<name>A0A558RC80_9SPHN</name>
<dbReference type="Proteomes" id="UP000318681">
    <property type="component" value="Unassembled WGS sequence"/>
</dbReference>
<dbReference type="InterPro" id="IPR005090">
    <property type="entry name" value="RepC_N"/>
</dbReference>
<dbReference type="OrthoDB" id="7488837at2"/>
<dbReference type="InterPro" id="IPR047611">
    <property type="entry name" value="RepABC_RepC"/>
</dbReference>
<dbReference type="AlphaFoldDB" id="A0A558RC80"/>
<evidence type="ECO:0000313" key="4">
    <source>
        <dbReference type="Proteomes" id="UP000318681"/>
    </source>
</evidence>
<dbReference type="Pfam" id="PF11800">
    <property type="entry name" value="RP-C_C"/>
    <property type="match status" value="1"/>
</dbReference>
<gene>
    <name evidence="3" type="ORF">FOY91_02560</name>
</gene>
<feature type="domain" description="Plasmid replication protein C N-terminal" evidence="1">
    <location>
        <begin position="8"/>
        <end position="180"/>
    </location>
</feature>
<accession>A0A558RC80</accession>
<evidence type="ECO:0000259" key="1">
    <source>
        <dbReference type="Pfam" id="PF03428"/>
    </source>
</evidence>
<dbReference type="InterPro" id="IPR021760">
    <property type="entry name" value="RepC_C"/>
</dbReference>
<sequence>MPGRGLRKHGREAAAANTLTEAFRGLDAGVTRSMALGALKRARPYMGIPPRIVALMDTLFKYSRDADWRGGRIPTVWPSNEALARELEVSVRQVQNLLRQAEALGLLSFRDSPNGKRGGCRNAQGDIIWAYGIILAPMGTRYQEFSDHAHIGAEEDGHLKRLKRRLEAVRRKLRMLTQAAMDNGFGEREAWSAMDVVLMATNQMRNNRDIALYTACVQQQEACASALEATLNDGFAALDRSREGPETSCWHEPDFTHSTTTNQLHTAKAVTCRGLAVRRSGAEDVAQPIATVEEEMAAHGVGLGFISELAYELHPTLRLSDEDCSWGEVVSVAERLSHQAGISGHAFHEAVRVMGQRGAAASVIVTLQKYRRGDVHRPGAYLRGMSRKATSGTLKLGPTLHGLRDANRSQAMKCLADTGTIPIGAMLPGLLRKAKQG</sequence>
<dbReference type="Pfam" id="PF03428">
    <property type="entry name" value="RP-C"/>
    <property type="match status" value="1"/>
</dbReference>
<feature type="domain" description="Plasmid replication protein C C-terminal" evidence="2">
    <location>
        <begin position="324"/>
        <end position="405"/>
    </location>
</feature>
<protein>
    <submittedName>
        <fullName evidence="3">Replication protein C</fullName>
    </submittedName>
</protein>
<reference evidence="3 4" key="1">
    <citation type="submission" date="2019-07" db="EMBL/GenBank/DDBJ databases">
        <title>Sphingomonas solaris sp. nov., isolated from a solar panel from Boston, Massachusetts.</title>
        <authorList>
            <person name="Tanner K."/>
            <person name="Pascual J."/>
            <person name="Mancuso C."/>
            <person name="Pereto J."/>
            <person name="Khalil A."/>
            <person name="Vilanova C."/>
        </authorList>
    </citation>
    <scope>NUCLEOTIDE SEQUENCE [LARGE SCALE GENOMIC DNA]</scope>
    <source>
        <strain evidence="3 4">R4DWN</strain>
    </source>
</reference>
<organism evidence="3 4">
    <name type="scientific">Alterirhizorhabdus solaris</name>
    <dbReference type="NCBI Taxonomy" id="2529389"/>
    <lineage>
        <taxon>Bacteria</taxon>
        <taxon>Pseudomonadati</taxon>
        <taxon>Pseudomonadota</taxon>
        <taxon>Alphaproteobacteria</taxon>
        <taxon>Sphingomonadales</taxon>
        <taxon>Rhizorhabdaceae</taxon>
        <taxon>Alterirhizorhabdus</taxon>
    </lineage>
</organism>
<comment type="caution">
    <text evidence="3">The sequence shown here is derived from an EMBL/GenBank/DDBJ whole genome shotgun (WGS) entry which is preliminary data.</text>
</comment>
<evidence type="ECO:0000259" key="2">
    <source>
        <dbReference type="Pfam" id="PF11800"/>
    </source>
</evidence>
<keyword evidence="4" id="KW-1185">Reference proteome</keyword>
<evidence type="ECO:0000313" key="3">
    <source>
        <dbReference type="EMBL" id="TVV76986.1"/>
    </source>
</evidence>